<dbReference type="SUPFAM" id="SSF54637">
    <property type="entry name" value="Thioesterase/thiol ester dehydrase-isomerase"/>
    <property type="match status" value="1"/>
</dbReference>
<dbReference type="EMBL" id="VFON01000001">
    <property type="protein sequence ID" value="TQL42140.1"/>
    <property type="molecule type" value="Genomic_DNA"/>
</dbReference>
<dbReference type="RefSeq" id="WP_170219591.1">
    <property type="nucleotide sequence ID" value="NZ_BAAAUY010000023.1"/>
</dbReference>
<evidence type="ECO:0000256" key="1">
    <source>
        <dbReference type="ARBA" id="ARBA00005254"/>
    </source>
</evidence>
<proteinExistence type="inferred from homology"/>
<keyword evidence="4" id="KW-1185">Reference proteome</keyword>
<dbReference type="AlphaFoldDB" id="A0A542Y232"/>
<comment type="similarity">
    <text evidence="1">Belongs to the enoyl-CoA hydratase/isomerase family.</text>
</comment>
<name>A0A542Y232_9MICO</name>
<dbReference type="PANTHER" id="PTHR42993:SF1">
    <property type="entry name" value="MAOC-LIKE DEHYDRATASE DOMAIN-CONTAINING PROTEIN"/>
    <property type="match status" value="1"/>
</dbReference>
<dbReference type="Pfam" id="PF01575">
    <property type="entry name" value="MaoC_dehydratas"/>
    <property type="match status" value="1"/>
</dbReference>
<evidence type="ECO:0000259" key="2">
    <source>
        <dbReference type="Pfam" id="PF01575"/>
    </source>
</evidence>
<organism evidence="3 4">
    <name type="scientific">Leucobacter komagatae</name>
    <dbReference type="NCBI Taxonomy" id="55969"/>
    <lineage>
        <taxon>Bacteria</taxon>
        <taxon>Bacillati</taxon>
        <taxon>Actinomycetota</taxon>
        <taxon>Actinomycetes</taxon>
        <taxon>Micrococcales</taxon>
        <taxon>Microbacteriaceae</taxon>
        <taxon>Leucobacter</taxon>
    </lineage>
</organism>
<sequence>MSQRREIPLSELHRHTGEEFFTSDWLAIDAEHLSAFATASYLDAEHADLTASKNNPLGATLVDGFLLTSLLTMFHFNNSPVRGEGIYGFNYGLDRVRYTLPVFIGQNIRCVATIAEVTPRPDGTVLVTTDNTIEVEGEEKPAMVARWLSLFATREDGTNVER</sequence>
<dbReference type="InterPro" id="IPR002539">
    <property type="entry name" value="MaoC-like_dom"/>
</dbReference>
<protein>
    <submittedName>
        <fullName evidence="3">Acyl dehydratase</fullName>
    </submittedName>
</protein>
<feature type="domain" description="MaoC-like" evidence="2">
    <location>
        <begin position="16"/>
        <end position="132"/>
    </location>
</feature>
<accession>A0A542Y232</accession>
<evidence type="ECO:0000313" key="3">
    <source>
        <dbReference type="EMBL" id="TQL42140.1"/>
    </source>
</evidence>
<dbReference type="InterPro" id="IPR029069">
    <property type="entry name" value="HotDog_dom_sf"/>
</dbReference>
<dbReference type="PANTHER" id="PTHR42993">
    <property type="entry name" value="MAOC-LIKE DEHYDRATASE DOMAIN-CONTAINING PROTEIN"/>
    <property type="match status" value="1"/>
</dbReference>
<gene>
    <name evidence="3" type="ORF">FB468_0121</name>
</gene>
<reference evidence="3 4" key="1">
    <citation type="submission" date="2019-06" db="EMBL/GenBank/DDBJ databases">
        <title>Sequencing the genomes of 1000 actinobacteria strains.</title>
        <authorList>
            <person name="Klenk H.-P."/>
        </authorList>
    </citation>
    <scope>NUCLEOTIDE SEQUENCE [LARGE SCALE GENOMIC DNA]</scope>
    <source>
        <strain evidence="3 4">DSM 8803</strain>
    </source>
</reference>
<comment type="caution">
    <text evidence="3">The sequence shown here is derived from an EMBL/GenBank/DDBJ whole genome shotgun (WGS) entry which is preliminary data.</text>
</comment>
<evidence type="ECO:0000313" key="4">
    <source>
        <dbReference type="Proteomes" id="UP000319094"/>
    </source>
</evidence>
<dbReference type="Gene3D" id="3.10.129.10">
    <property type="entry name" value="Hotdog Thioesterase"/>
    <property type="match status" value="1"/>
</dbReference>
<dbReference type="Proteomes" id="UP000319094">
    <property type="component" value="Unassembled WGS sequence"/>
</dbReference>